<dbReference type="OrthoDB" id="8690238at2"/>
<feature type="domain" description="HTH cro/C1-type" evidence="2">
    <location>
        <begin position="25"/>
        <end position="77"/>
    </location>
</feature>
<dbReference type="RefSeq" id="WP_010852220.1">
    <property type="nucleotide sequence ID" value="NZ_AQHR01000001.1"/>
</dbReference>
<dbReference type="InterPro" id="IPR010982">
    <property type="entry name" value="Lambda_DNA-bd_dom_sf"/>
</dbReference>
<dbReference type="STRING" id="1232681.ADIS_0065"/>
<dbReference type="AlphaFoldDB" id="R7ZZL4"/>
<comment type="caution">
    <text evidence="3">The sequence shown here is derived from an EMBL/GenBank/DDBJ whole genome shotgun (WGS) entry which is preliminary data.</text>
</comment>
<dbReference type="CDD" id="cd00093">
    <property type="entry name" value="HTH_XRE"/>
    <property type="match status" value="1"/>
</dbReference>
<proteinExistence type="predicted"/>
<evidence type="ECO:0000313" key="3">
    <source>
        <dbReference type="EMBL" id="EON79498.1"/>
    </source>
</evidence>
<dbReference type="InterPro" id="IPR001387">
    <property type="entry name" value="Cro/C1-type_HTH"/>
</dbReference>
<gene>
    <name evidence="3" type="ORF">ADIS_0065</name>
</gene>
<dbReference type="SUPFAM" id="SSF47413">
    <property type="entry name" value="lambda repressor-like DNA-binding domains"/>
    <property type="match status" value="1"/>
</dbReference>
<sequence length="118" mass="13412">MTDKPFKEWPSMSDKALAEYIGAFVRHHRMERNKTQDELATAAGISRSTLSLLERGETVTVTTLIQVLRVLDQLSVLHAFEVRETISPLALAKLQKEKRQRARSKSKNEDDNSADSSW</sequence>
<dbReference type="Proteomes" id="UP000013909">
    <property type="component" value="Unassembled WGS sequence"/>
</dbReference>
<evidence type="ECO:0000256" key="1">
    <source>
        <dbReference type="SAM" id="MobiDB-lite"/>
    </source>
</evidence>
<evidence type="ECO:0000259" key="2">
    <source>
        <dbReference type="PROSITE" id="PS50943"/>
    </source>
</evidence>
<dbReference type="EMBL" id="AQHR01000001">
    <property type="protein sequence ID" value="EON79498.1"/>
    <property type="molecule type" value="Genomic_DNA"/>
</dbReference>
<dbReference type="PATRIC" id="fig|1288963.3.peg.65"/>
<dbReference type="PROSITE" id="PS50943">
    <property type="entry name" value="HTH_CROC1"/>
    <property type="match status" value="1"/>
</dbReference>
<keyword evidence="4" id="KW-1185">Reference proteome</keyword>
<dbReference type="GO" id="GO:0003677">
    <property type="term" value="F:DNA binding"/>
    <property type="evidence" value="ECO:0007669"/>
    <property type="project" value="InterPro"/>
</dbReference>
<accession>R7ZZL4</accession>
<name>R7ZZL4_9BACT</name>
<dbReference type="Pfam" id="PF01381">
    <property type="entry name" value="HTH_3"/>
    <property type="match status" value="1"/>
</dbReference>
<dbReference type="Gene3D" id="1.10.260.40">
    <property type="entry name" value="lambda repressor-like DNA-binding domains"/>
    <property type="match status" value="1"/>
</dbReference>
<feature type="region of interest" description="Disordered" evidence="1">
    <location>
        <begin position="94"/>
        <end position="118"/>
    </location>
</feature>
<organism evidence="3 4">
    <name type="scientific">Lunatimonas lonarensis</name>
    <dbReference type="NCBI Taxonomy" id="1232681"/>
    <lineage>
        <taxon>Bacteria</taxon>
        <taxon>Pseudomonadati</taxon>
        <taxon>Bacteroidota</taxon>
        <taxon>Cytophagia</taxon>
        <taxon>Cytophagales</taxon>
        <taxon>Cyclobacteriaceae</taxon>
    </lineage>
</organism>
<protein>
    <recommendedName>
        <fullName evidence="2">HTH cro/C1-type domain-containing protein</fullName>
    </recommendedName>
</protein>
<feature type="compositionally biased region" description="Basic residues" evidence="1">
    <location>
        <begin position="96"/>
        <end position="105"/>
    </location>
</feature>
<reference evidence="3 4" key="1">
    <citation type="submission" date="2013-02" db="EMBL/GenBank/DDBJ databases">
        <title>A novel strain isolated from Lonar lake, Maharashtra, India.</title>
        <authorList>
            <person name="Singh A."/>
        </authorList>
    </citation>
    <scope>NUCLEOTIDE SEQUENCE [LARGE SCALE GENOMIC DNA]</scope>
    <source>
        <strain evidence="3 4">AK24</strain>
    </source>
</reference>
<evidence type="ECO:0000313" key="4">
    <source>
        <dbReference type="Proteomes" id="UP000013909"/>
    </source>
</evidence>
<dbReference type="SMART" id="SM00530">
    <property type="entry name" value="HTH_XRE"/>
    <property type="match status" value="1"/>
</dbReference>